<accession>A0A2G4YW13</accession>
<gene>
    <name evidence="1" type="ORF">CRD36_01085</name>
</gene>
<dbReference type="AlphaFoldDB" id="A0A2G4YW13"/>
<sequence length="102" mass="11586">MGLILIPLSGVLTYADEEPEVYSHHLTAEELKEIRKRSDILALDKIIAHINLGKMDRILEVELLKYSDAFVYEVQILKSNGMVVNSFHDGKTGQHIPQLQED</sequence>
<keyword evidence="2" id="KW-1185">Reference proteome</keyword>
<reference evidence="1 2" key="1">
    <citation type="submission" date="2017-10" db="EMBL/GenBank/DDBJ databases">
        <title>Frigbacter circumglobatus gen. nov. sp. nov., isolated from sediment cultured in situ.</title>
        <authorList>
            <person name="Zhao Z."/>
        </authorList>
    </citation>
    <scope>NUCLEOTIDE SEQUENCE [LARGE SCALE GENOMIC DNA]</scope>
    <source>
        <strain evidence="1 2">ZYL</strain>
    </source>
</reference>
<organism evidence="1 2">
    <name type="scientific">Paremcibacter congregatus</name>
    <dbReference type="NCBI Taxonomy" id="2043170"/>
    <lineage>
        <taxon>Bacteria</taxon>
        <taxon>Pseudomonadati</taxon>
        <taxon>Pseudomonadota</taxon>
        <taxon>Alphaproteobacteria</taxon>
        <taxon>Emcibacterales</taxon>
        <taxon>Emcibacteraceae</taxon>
        <taxon>Paremcibacter</taxon>
    </lineage>
</organism>
<dbReference type="InParanoid" id="A0A2G4YW13"/>
<dbReference type="RefSeq" id="WP_099470886.1">
    <property type="nucleotide sequence ID" value="NZ_CP041025.1"/>
</dbReference>
<protein>
    <recommendedName>
        <fullName evidence="3">PepSY domain-containing protein</fullName>
    </recommendedName>
</protein>
<name>A0A2G4YW13_9PROT</name>
<dbReference type="Proteomes" id="UP000229730">
    <property type="component" value="Unassembled WGS sequence"/>
</dbReference>
<dbReference type="EMBL" id="PDEM01000007">
    <property type="protein sequence ID" value="PHZ86509.1"/>
    <property type="molecule type" value="Genomic_DNA"/>
</dbReference>
<evidence type="ECO:0000313" key="2">
    <source>
        <dbReference type="Proteomes" id="UP000229730"/>
    </source>
</evidence>
<proteinExistence type="predicted"/>
<evidence type="ECO:0000313" key="1">
    <source>
        <dbReference type="EMBL" id="PHZ86509.1"/>
    </source>
</evidence>
<dbReference type="OrthoDB" id="8478748at2"/>
<evidence type="ECO:0008006" key="3">
    <source>
        <dbReference type="Google" id="ProtNLM"/>
    </source>
</evidence>
<comment type="caution">
    <text evidence="1">The sequence shown here is derived from an EMBL/GenBank/DDBJ whole genome shotgun (WGS) entry which is preliminary data.</text>
</comment>